<evidence type="ECO:0000256" key="7">
    <source>
        <dbReference type="PIRSR" id="PIRSR001480-1"/>
    </source>
</evidence>
<keyword evidence="4 8" id="KW-0479">Metal-binding</keyword>
<dbReference type="PROSITE" id="PS00965">
    <property type="entry name" value="PMI_I_1"/>
    <property type="match status" value="1"/>
</dbReference>
<evidence type="ECO:0000256" key="8">
    <source>
        <dbReference type="PIRSR" id="PIRSR001480-2"/>
    </source>
</evidence>
<dbReference type="PIRSF" id="PIRSF001480">
    <property type="entry name" value="Mannose-6-phosphate_isomerase"/>
    <property type="match status" value="1"/>
</dbReference>
<dbReference type="GO" id="GO:0008270">
    <property type="term" value="F:zinc ion binding"/>
    <property type="evidence" value="ECO:0007669"/>
    <property type="project" value="InterPro"/>
</dbReference>
<dbReference type="Pfam" id="PF20511">
    <property type="entry name" value="PMI_typeI_cat"/>
    <property type="match status" value="1"/>
</dbReference>
<comment type="similarity">
    <text evidence="2">Belongs to the mannose-6-phosphate isomerase type 1 family.</text>
</comment>
<dbReference type="Gene3D" id="2.60.120.10">
    <property type="entry name" value="Jelly Rolls"/>
    <property type="match status" value="2"/>
</dbReference>
<dbReference type="PRINTS" id="PR00714">
    <property type="entry name" value="MAN6PISMRASE"/>
</dbReference>
<dbReference type="InterPro" id="IPR011051">
    <property type="entry name" value="RmlC_Cupin_sf"/>
</dbReference>
<evidence type="ECO:0000256" key="2">
    <source>
        <dbReference type="ARBA" id="ARBA00010772"/>
    </source>
</evidence>
<dbReference type="PANTHER" id="PTHR10309">
    <property type="entry name" value="MANNOSE-6-PHOSPHATE ISOMERASE"/>
    <property type="match status" value="1"/>
</dbReference>
<dbReference type="CDD" id="cd07011">
    <property type="entry name" value="cupin_PMI_type_I_N"/>
    <property type="match status" value="1"/>
</dbReference>
<dbReference type="InterPro" id="IPR018050">
    <property type="entry name" value="Pmannose_isomerase-type1_CS"/>
</dbReference>
<reference evidence="10" key="1">
    <citation type="submission" date="2018-01" db="EMBL/GenBank/DDBJ databases">
        <authorList>
            <person name="Regsiter A."/>
            <person name="William W."/>
        </authorList>
    </citation>
    <scope>NUCLEOTIDE SEQUENCE</scope>
    <source>
        <strain evidence="10">TRIP AH-1</strain>
    </source>
</reference>
<evidence type="ECO:0000256" key="6">
    <source>
        <dbReference type="ARBA" id="ARBA00023235"/>
    </source>
</evidence>
<evidence type="ECO:0000256" key="5">
    <source>
        <dbReference type="ARBA" id="ARBA00022833"/>
    </source>
</evidence>
<evidence type="ECO:0000259" key="9">
    <source>
        <dbReference type="Pfam" id="PF20511"/>
    </source>
</evidence>
<dbReference type="GO" id="GO:0005829">
    <property type="term" value="C:cytosol"/>
    <property type="evidence" value="ECO:0007669"/>
    <property type="project" value="TreeGrafter"/>
</dbReference>
<keyword evidence="5 8" id="KW-0862">Zinc</keyword>
<feature type="active site" evidence="7">
    <location>
        <position position="281"/>
    </location>
</feature>
<dbReference type="NCBIfam" id="TIGR00218">
    <property type="entry name" value="manA"/>
    <property type="match status" value="1"/>
</dbReference>
<dbReference type="AlphaFoldDB" id="A0A445MW23"/>
<feature type="binding site" evidence="8">
    <location>
        <position position="262"/>
    </location>
    <ligand>
        <name>Zn(2+)</name>
        <dbReference type="ChEBI" id="CHEBI:29105"/>
    </ligand>
</feature>
<accession>A0A445MW23</accession>
<evidence type="ECO:0000256" key="1">
    <source>
        <dbReference type="ARBA" id="ARBA00000757"/>
    </source>
</evidence>
<name>A0A445MW23_9BACT</name>
<gene>
    <name evidence="10" type="primary">manA</name>
    <name evidence="10" type="ORF">PITCH_A1910061</name>
</gene>
<dbReference type="PANTHER" id="PTHR10309:SF0">
    <property type="entry name" value="MANNOSE-6-PHOSPHATE ISOMERASE"/>
    <property type="match status" value="1"/>
</dbReference>
<dbReference type="EMBL" id="OJIN01000103">
    <property type="protein sequence ID" value="SPD73655.1"/>
    <property type="molecule type" value="Genomic_DNA"/>
</dbReference>
<dbReference type="InterPro" id="IPR014710">
    <property type="entry name" value="RmlC-like_jellyroll"/>
</dbReference>
<comment type="cofactor">
    <cofactor evidence="8">
        <name>Zn(2+)</name>
        <dbReference type="ChEBI" id="CHEBI:29105"/>
    </cofactor>
    <text evidence="8">Binds 1 zinc ion per subunit.</text>
</comment>
<dbReference type="EC" id="5.3.1.8" evidence="3"/>
<dbReference type="GO" id="GO:0009298">
    <property type="term" value="P:GDP-mannose biosynthetic process"/>
    <property type="evidence" value="ECO:0007669"/>
    <property type="project" value="InterPro"/>
</dbReference>
<organism evidence="10">
    <name type="scientific">uncultured Desulfobacterium sp</name>
    <dbReference type="NCBI Taxonomy" id="201089"/>
    <lineage>
        <taxon>Bacteria</taxon>
        <taxon>Pseudomonadati</taxon>
        <taxon>Thermodesulfobacteriota</taxon>
        <taxon>Desulfobacteria</taxon>
        <taxon>Desulfobacterales</taxon>
        <taxon>Desulfobacteriaceae</taxon>
        <taxon>Desulfobacterium</taxon>
        <taxon>environmental samples</taxon>
    </lineage>
</organism>
<dbReference type="GO" id="GO:0004476">
    <property type="term" value="F:mannose-6-phosphate isomerase activity"/>
    <property type="evidence" value="ECO:0007669"/>
    <property type="project" value="UniProtKB-EC"/>
</dbReference>
<protein>
    <recommendedName>
        <fullName evidence="3">mannose-6-phosphate isomerase</fullName>
        <ecNumber evidence="3">5.3.1.8</ecNumber>
    </recommendedName>
</protein>
<proteinExistence type="inferred from homology"/>
<dbReference type="GO" id="GO:0005975">
    <property type="term" value="P:carbohydrate metabolic process"/>
    <property type="evidence" value="ECO:0007669"/>
    <property type="project" value="InterPro"/>
</dbReference>
<dbReference type="InterPro" id="IPR016305">
    <property type="entry name" value="Mannose-6-P_Isomerase"/>
</dbReference>
<keyword evidence="6 10" id="KW-0413">Isomerase</keyword>
<comment type="catalytic activity">
    <reaction evidence="1">
        <text>D-mannose 6-phosphate = D-fructose 6-phosphate</text>
        <dbReference type="Rhea" id="RHEA:12356"/>
        <dbReference type="ChEBI" id="CHEBI:58735"/>
        <dbReference type="ChEBI" id="CHEBI:61527"/>
        <dbReference type="EC" id="5.3.1.8"/>
    </reaction>
</comment>
<dbReference type="InterPro" id="IPR046457">
    <property type="entry name" value="PMI_typeI_cat"/>
</dbReference>
<dbReference type="SUPFAM" id="SSF51182">
    <property type="entry name" value="RmlC-like cupins"/>
    <property type="match status" value="1"/>
</dbReference>
<evidence type="ECO:0000313" key="10">
    <source>
        <dbReference type="EMBL" id="SPD73655.1"/>
    </source>
</evidence>
<feature type="binding site" evidence="8">
    <location>
        <position position="100"/>
    </location>
    <ligand>
        <name>Zn(2+)</name>
        <dbReference type="ChEBI" id="CHEBI:29105"/>
    </ligand>
</feature>
<dbReference type="Gene3D" id="1.10.441.10">
    <property type="entry name" value="Phosphomannose Isomerase, domain 2"/>
    <property type="match status" value="1"/>
</dbReference>
<feature type="domain" description="Phosphomannose isomerase type I catalytic" evidence="9">
    <location>
        <begin position="7"/>
        <end position="153"/>
    </location>
</feature>
<feature type="binding site" evidence="8">
    <location>
        <position position="102"/>
    </location>
    <ligand>
        <name>Zn(2+)</name>
        <dbReference type="ChEBI" id="CHEBI:29105"/>
    </ligand>
</feature>
<evidence type="ECO:0000256" key="4">
    <source>
        <dbReference type="ARBA" id="ARBA00022723"/>
    </source>
</evidence>
<evidence type="ECO:0000256" key="3">
    <source>
        <dbReference type="ARBA" id="ARBA00011956"/>
    </source>
</evidence>
<sequence length="404" mass="44988">MDKISILKNSVQEYAWGSRTEIQNIIGDPGSLGKPMAELWMGAHPKAPSQVMVDGEWLCLDKAIAKDPESILGKRVAERFSNQLPFLFKVLAAERPLSVQVHPNKKQAQQGVERENLMAIPLDAANRNYKDNNHKPEILCALKPFHGLIGFRPIEEILELLAKLGIPSLADEITLLTNRPDWHGLRLFFSALLCMEVSVRHEAIKQAVTAAEKYRDVEPAFSWIVELYREYPGDIGVLSPAICNLVRLEPGEAIYVPAGLPHAYLRGLGIELMANSDNVLRGGLTPKQVNVNEFLNVVEFHSGHVRKVEKVSNDVCQFIYKTPAKEFELSLISVDKKCTFTSAMNRSAEVIICLKGMADIIDIVSGQRLAVSQGISFLVPAIVSRYRIEGCATLYRASVPDWHL</sequence>
<dbReference type="InterPro" id="IPR001250">
    <property type="entry name" value="Man6P_Isoase-1"/>
</dbReference>
<feature type="binding site" evidence="8">
    <location>
        <position position="137"/>
    </location>
    <ligand>
        <name>Zn(2+)</name>
        <dbReference type="ChEBI" id="CHEBI:29105"/>
    </ligand>
</feature>